<evidence type="ECO:0000313" key="1">
    <source>
        <dbReference type="EMBL" id="MCG2590784.1"/>
    </source>
</evidence>
<comment type="caution">
    <text evidence="1">The sequence shown here is derived from an EMBL/GenBank/DDBJ whole genome shotgun (WGS) entry which is preliminary data.</text>
</comment>
<protein>
    <submittedName>
        <fullName evidence="1">CDP-glycerol glycerophosphotransferase family protein</fullName>
    </submittedName>
</protein>
<reference evidence="1" key="2">
    <citation type="submission" date="2024-05" db="EMBL/GenBank/DDBJ databases">
        <title>Rhodohalobacter halophilus gen. nov., sp. nov., a moderately halophilic member of the family Balneolaceae.</title>
        <authorList>
            <person name="Xia J."/>
        </authorList>
    </citation>
    <scope>NUCLEOTIDE SEQUENCE</scope>
    <source>
        <strain evidence="1">WB101</strain>
    </source>
</reference>
<dbReference type="Proteomes" id="UP001165366">
    <property type="component" value="Unassembled WGS sequence"/>
</dbReference>
<dbReference type="Pfam" id="PF04464">
    <property type="entry name" value="Glyphos_transf"/>
    <property type="match status" value="1"/>
</dbReference>
<evidence type="ECO:0000313" key="2">
    <source>
        <dbReference type="Proteomes" id="UP001165366"/>
    </source>
</evidence>
<dbReference type="SUPFAM" id="SSF53756">
    <property type="entry name" value="UDP-Glycosyltransferase/glycogen phosphorylase"/>
    <property type="match status" value="1"/>
</dbReference>
<dbReference type="RefSeq" id="WP_237856262.1">
    <property type="nucleotide sequence ID" value="NZ_JAKLWS010000043.1"/>
</dbReference>
<dbReference type="InterPro" id="IPR007554">
    <property type="entry name" value="Glycerophosphate_synth"/>
</dbReference>
<keyword evidence="2" id="KW-1185">Reference proteome</keyword>
<accession>A0ABS9KIV0</accession>
<dbReference type="Gene3D" id="3.40.50.12580">
    <property type="match status" value="1"/>
</dbReference>
<sequence>MIKRIIGKIIPKRIKLFINKNKFFAKIAYFNYRYSKIAHRLKEKENINVALLLLNTDTWKYDDLYWDLEGDNRFNPIVVICPLTGKGSNYLKEDFEQSIKFCGKKNYQFLEGYDLANGKVIDIKKSFKPDIVFYSNPNNLTFPEFKMSHFKDCLNCYVPYSFRVDTLFKYTYKKPFVNLTWRNYYETRVHKELAETHAPNKGVNIRVVGFPKLDEIKKTKNKACITDEKDKKTIIWAPHWTIKDHQNTGLNWSCFLQYHEVFLNIARIFKDRLQIVMKPHPFLFNLLEQENVWGKKRTYDYIEKWEKSSNLNIVHGDYIDLFCSSDALMHDSGSFLAEYLILDKPVAYTVSDEDDLDTRFNEFGELALKQHKLIYEEEGLYNFIESVLNDNDTKKNTRKEFIEQYLNINQKTASENIIADLKNNLS</sequence>
<organism evidence="1 2">
    <name type="scientific">Rhodohalobacter sulfatireducens</name>
    <dbReference type="NCBI Taxonomy" id="2911366"/>
    <lineage>
        <taxon>Bacteria</taxon>
        <taxon>Pseudomonadati</taxon>
        <taxon>Balneolota</taxon>
        <taxon>Balneolia</taxon>
        <taxon>Balneolales</taxon>
        <taxon>Balneolaceae</taxon>
        <taxon>Rhodohalobacter</taxon>
    </lineage>
</organism>
<reference evidence="1" key="1">
    <citation type="submission" date="2022-01" db="EMBL/GenBank/DDBJ databases">
        <authorList>
            <person name="Wang Y."/>
        </authorList>
    </citation>
    <scope>NUCLEOTIDE SEQUENCE</scope>
    <source>
        <strain evidence="1">WB101</strain>
    </source>
</reference>
<gene>
    <name evidence="1" type="ORF">L6773_19595</name>
</gene>
<proteinExistence type="predicted"/>
<dbReference type="InterPro" id="IPR043148">
    <property type="entry name" value="TagF_C"/>
</dbReference>
<dbReference type="EMBL" id="JAKLWS010000043">
    <property type="protein sequence ID" value="MCG2590784.1"/>
    <property type="molecule type" value="Genomic_DNA"/>
</dbReference>
<name>A0ABS9KIV0_9BACT</name>